<keyword evidence="3" id="KW-1185">Reference proteome</keyword>
<comment type="similarity">
    <text evidence="1">Belongs to the ROK (NagC/XylR) family.</text>
</comment>
<keyword evidence="2" id="KW-0808">Transferase</keyword>
<evidence type="ECO:0000313" key="3">
    <source>
        <dbReference type="Proteomes" id="UP000199103"/>
    </source>
</evidence>
<dbReference type="InterPro" id="IPR036390">
    <property type="entry name" value="WH_DNA-bd_sf"/>
</dbReference>
<dbReference type="InterPro" id="IPR043129">
    <property type="entry name" value="ATPase_NBD"/>
</dbReference>
<dbReference type="Gene3D" id="3.30.420.40">
    <property type="match status" value="2"/>
</dbReference>
<keyword evidence="2" id="KW-0418">Kinase</keyword>
<protein>
    <submittedName>
        <fullName evidence="2">Sugar kinase of the NBD/HSP70 family, may contain an N-terminal HTH domain</fullName>
    </submittedName>
</protein>
<dbReference type="EMBL" id="LT629772">
    <property type="protein sequence ID" value="SDS36211.1"/>
    <property type="molecule type" value="Genomic_DNA"/>
</dbReference>
<dbReference type="SUPFAM" id="SSF46785">
    <property type="entry name" value="Winged helix' DNA-binding domain"/>
    <property type="match status" value="1"/>
</dbReference>
<dbReference type="PANTHER" id="PTHR18964:SF149">
    <property type="entry name" value="BIFUNCTIONAL UDP-N-ACETYLGLUCOSAMINE 2-EPIMERASE_N-ACETYLMANNOSAMINE KINASE"/>
    <property type="match status" value="1"/>
</dbReference>
<name>A0A1H1RKD2_9ACTN</name>
<dbReference type="STRING" id="630515.SAMN04489812_1681"/>
<sequence>MIVYASQQRVRSHNLGSVAAVVRERGGCSRTDIGEALSLNKATVSSLVGELIGRGLVEDAGQRATSGPGRPRTIVRPDATRHVSLVVEILTDRVRLSSWTLAATRLEHRTLDLDPIDGGPEQTLQQTAEALAAWVRRLRAADRIVTGIAVSAPGLVDTRSGTLVRSSPLQWNDVDIRAALQRRRALREVPVLVERVANLATVAEWQRAPELEDVICLHGGETGLGVGVVTGGRLLSGANGRAGGLLFADNVRMSVRPGRPASSARLVAPAAEHLGFEDLLDLVRDPDSSFVEEAAALRAGLDRGDTEITGAVDAFADRLGDRLVALLELFDPSDVIFAGPLEAIADRVIPRVRRGLPDPSTMPEVRLVPGRSGPEASLAGAALMLADRTFAQLATAAA</sequence>
<dbReference type="Proteomes" id="UP000199103">
    <property type="component" value="Chromosome I"/>
</dbReference>
<accession>A0A1H1RKD2</accession>
<evidence type="ECO:0000256" key="1">
    <source>
        <dbReference type="ARBA" id="ARBA00006479"/>
    </source>
</evidence>
<evidence type="ECO:0000313" key="2">
    <source>
        <dbReference type="EMBL" id="SDS36211.1"/>
    </source>
</evidence>
<dbReference type="Pfam" id="PF00480">
    <property type="entry name" value="ROK"/>
    <property type="match status" value="1"/>
</dbReference>
<dbReference type="InterPro" id="IPR036388">
    <property type="entry name" value="WH-like_DNA-bd_sf"/>
</dbReference>
<dbReference type="SUPFAM" id="SSF53067">
    <property type="entry name" value="Actin-like ATPase domain"/>
    <property type="match status" value="1"/>
</dbReference>
<gene>
    <name evidence="2" type="ORF">SAMN04489812_1681</name>
</gene>
<dbReference type="OrthoDB" id="5174513at2"/>
<dbReference type="AlphaFoldDB" id="A0A1H1RKD2"/>
<dbReference type="Gene3D" id="1.10.10.10">
    <property type="entry name" value="Winged helix-like DNA-binding domain superfamily/Winged helix DNA-binding domain"/>
    <property type="match status" value="1"/>
</dbReference>
<reference evidence="2 3" key="1">
    <citation type="submission" date="2016-10" db="EMBL/GenBank/DDBJ databases">
        <authorList>
            <person name="de Groot N.N."/>
        </authorList>
    </citation>
    <scope>NUCLEOTIDE SEQUENCE [LARGE SCALE GENOMIC DNA]</scope>
    <source>
        <strain evidence="2 3">DSM 21800</strain>
    </source>
</reference>
<dbReference type="PANTHER" id="PTHR18964">
    <property type="entry name" value="ROK (REPRESSOR, ORF, KINASE) FAMILY"/>
    <property type="match status" value="1"/>
</dbReference>
<organism evidence="2 3">
    <name type="scientific">Microlunatus soli</name>
    <dbReference type="NCBI Taxonomy" id="630515"/>
    <lineage>
        <taxon>Bacteria</taxon>
        <taxon>Bacillati</taxon>
        <taxon>Actinomycetota</taxon>
        <taxon>Actinomycetes</taxon>
        <taxon>Propionibacteriales</taxon>
        <taxon>Propionibacteriaceae</taxon>
        <taxon>Microlunatus</taxon>
    </lineage>
</organism>
<dbReference type="GO" id="GO:0016301">
    <property type="term" value="F:kinase activity"/>
    <property type="evidence" value="ECO:0007669"/>
    <property type="project" value="UniProtKB-KW"/>
</dbReference>
<proteinExistence type="inferred from homology"/>
<dbReference type="InterPro" id="IPR000600">
    <property type="entry name" value="ROK"/>
</dbReference>